<dbReference type="Pfam" id="PF05383">
    <property type="entry name" value="La"/>
    <property type="match status" value="2"/>
</dbReference>
<dbReference type="GO" id="GO:0045727">
    <property type="term" value="P:positive regulation of translation"/>
    <property type="evidence" value="ECO:0007669"/>
    <property type="project" value="TreeGrafter"/>
</dbReference>
<dbReference type="EMBL" id="AJWK01029053">
    <property type="status" value="NOT_ANNOTATED_CDS"/>
    <property type="molecule type" value="Genomic_DNA"/>
</dbReference>
<dbReference type="SUPFAM" id="SSF46785">
    <property type="entry name" value="Winged helix' DNA-binding domain"/>
    <property type="match status" value="2"/>
</dbReference>
<dbReference type="VEuPathDB" id="VectorBase:LLOJ008571"/>
<dbReference type="PANTHER" id="PTHR22792:SF131">
    <property type="entry name" value="LA-RELATED PROTEIN LARP4B"/>
    <property type="match status" value="1"/>
</dbReference>
<dbReference type="GO" id="GO:0010494">
    <property type="term" value="C:cytoplasmic stress granule"/>
    <property type="evidence" value="ECO:0007669"/>
    <property type="project" value="TreeGrafter"/>
</dbReference>
<dbReference type="SMART" id="SM00715">
    <property type="entry name" value="LA"/>
    <property type="match status" value="2"/>
</dbReference>
<dbReference type="EMBL" id="AJWK01029056">
    <property type="status" value="NOT_ANNOTATED_CDS"/>
    <property type="molecule type" value="Genomic_DNA"/>
</dbReference>
<dbReference type="Pfam" id="PF26088">
    <property type="entry name" value="RRM_LARP4"/>
    <property type="match status" value="1"/>
</dbReference>
<dbReference type="AlphaFoldDB" id="A0A1B0EWX6"/>
<dbReference type="CDD" id="cd08031">
    <property type="entry name" value="LARP_4_5_like"/>
    <property type="match status" value="1"/>
</dbReference>
<sequence>MNGATGKMSTGAVYSTLSESTAATAMIVSGGMDQPPQGAPLVATPVAVIAPTAAAVSAPDYASMNGVLPIATMTEQSLTAPPAATAAADYYYAVDATGAAAAASSSDSSNAAAAGATTTTATTATTSDGGTMPLEQLKQMLSSQLEYYFSRENLANDTYLITQMDNDQYVPIWTVANFNQVKKLTKDIKLITEVLRESPNVQVDDEGLKVRPNHKRCIVILREISDHTPVEDVKNLANDTYLITQMDNDQYVPIWTVANFNQVKKLTKDIKLITEVLRESPNVQVDDEGLKVRPNHKRCIVILREISDHTPVEDVKNLFNGENCPRFISCEFAHNNSWYITFESDEDAQQAYKYLREEVKEFQGKPIMARIKAKPMSHRMPMTPVQMPIKNGYRTTPPPGVYDPTAAYTAPQRFVYSNGASIPQGTVPYTGQVMFVSTISSIYKFLL</sequence>
<reference evidence="5" key="1">
    <citation type="submission" date="2020-05" db="UniProtKB">
        <authorList>
            <consortium name="EnsemblMetazoa"/>
        </authorList>
    </citation>
    <scope>IDENTIFICATION</scope>
    <source>
        <strain evidence="5">Jacobina</strain>
    </source>
</reference>
<dbReference type="EMBL" id="AJWK01029058">
    <property type="status" value="NOT_ANNOTATED_CDS"/>
    <property type="molecule type" value="Genomic_DNA"/>
</dbReference>
<dbReference type="GO" id="GO:0005829">
    <property type="term" value="C:cytosol"/>
    <property type="evidence" value="ECO:0007669"/>
    <property type="project" value="TreeGrafter"/>
</dbReference>
<dbReference type="InterPro" id="IPR006630">
    <property type="entry name" value="La_HTH"/>
</dbReference>
<dbReference type="EMBL" id="AJWK01029057">
    <property type="status" value="NOT_ANNOTATED_CDS"/>
    <property type="molecule type" value="Genomic_DNA"/>
</dbReference>
<accession>A0A1B0EWX6</accession>
<keyword evidence="1" id="KW-0597">Phosphoprotein</keyword>
<evidence type="ECO:0000256" key="3">
    <source>
        <dbReference type="PROSITE-ProRule" id="PRU00332"/>
    </source>
</evidence>
<dbReference type="EMBL" id="AJWK01029055">
    <property type="status" value="NOT_ANNOTATED_CDS"/>
    <property type="molecule type" value="Genomic_DNA"/>
</dbReference>
<evidence type="ECO:0000313" key="5">
    <source>
        <dbReference type="EnsemblMetazoa" id="LLOJ008571-PA"/>
    </source>
</evidence>
<dbReference type="Proteomes" id="UP000092461">
    <property type="component" value="Unassembled WGS sequence"/>
</dbReference>
<feature type="domain" description="HTH La-type RNA-binding" evidence="4">
    <location>
        <begin position="131"/>
        <end position="220"/>
    </location>
</feature>
<dbReference type="InterPro" id="IPR036388">
    <property type="entry name" value="WH-like_DNA-bd_sf"/>
</dbReference>
<keyword evidence="6" id="KW-1185">Reference proteome</keyword>
<evidence type="ECO:0000313" key="6">
    <source>
        <dbReference type="Proteomes" id="UP000092461"/>
    </source>
</evidence>
<keyword evidence="2 3" id="KW-0694">RNA-binding</keyword>
<evidence type="ECO:0000256" key="1">
    <source>
        <dbReference type="ARBA" id="ARBA00022553"/>
    </source>
</evidence>
<dbReference type="VEuPathDB" id="VectorBase:LLONM1_005975"/>
<dbReference type="InterPro" id="IPR058699">
    <property type="entry name" value="RRM_LARP4/4B"/>
</dbReference>
<feature type="domain" description="HTH La-type RNA-binding" evidence="4">
    <location>
        <begin position="213"/>
        <end position="302"/>
    </location>
</feature>
<evidence type="ECO:0000256" key="2">
    <source>
        <dbReference type="ARBA" id="ARBA00022884"/>
    </source>
</evidence>
<dbReference type="InterPro" id="IPR035979">
    <property type="entry name" value="RBD_domain_sf"/>
</dbReference>
<dbReference type="EnsemblMetazoa" id="LLOJ008571-RA">
    <property type="protein sequence ID" value="LLOJ008571-PA"/>
    <property type="gene ID" value="LLOJ008571"/>
</dbReference>
<dbReference type="EMBL" id="AJWK01029054">
    <property type="status" value="NOT_ANNOTATED_CDS"/>
    <property type="molecule type" value="Genomic_DNA"/>
</dbReference>
<dbReference type="PANTHER" id="PTHR22792">
    <property type="entry name" value="LUPUS LA PROTEIN-RELATED"/>
    <property type="match status" value="1"/>
</dbReference>
<dbReference type="PROSITE" id="PS50961">
    <property type="entry name" value="HTH_LA"/>
    <property type="match status" value="2"/>
</dbReference>
<dbReference type="CDD" id="cd12430">
    <property type="entry name" value="RRM_LARP4_5_like"/>
    <property type="match status" value="1"/>
</dbReference>
<name>A0A1B0EWX6_LUTLO</name>
<dbReference type="GO" id="GO:0003730">
    <property type="term" value="F:mRNA 3'-UTR binding"/>
    <property type="evidence" value="ECO:0007669"/>
    <property type="project" value="TreeGrafter"/>
</dbReference>
<proteinExistence type="predicted"/>
<dbReference type="InterPro" id="IPR045180">
    <property type="entry name" value="La_dom_prot"/>
</dbReference>
<evidence type="ECO:0000259" key="4">
    <source>
        <dbReference type="PROSITE" id="PS50961"/>
    </source>
</evidence>
<dbReference type="Gene3D" id="1.10.10.10">
    <property type="entry name" value="Winged helix-like DNA-binding domain superfamily/Winged helix DNA-binding domain"/>
    <property type="match status" value="2"/>
</dbReference>
<dbReference type="SUPFAM" id="SSF54928">
    <property type="entry name" value="RNA-binding domain, RBD"/>
    <property type="match status" value="1"/>
</dbReference>
<dbReference type="InterPro" id="IPR036390">
    <property type="entry name" value="WH_DNA-bd_sf"/>
</dbReference>
<organism evidence="5 6">
    <name type="scientific">Lutzomyia longipalpis</name>
    <name type="common">Sand fly</name>
    <dbReference type="NCBI Taxonomy" id="7200"/>
    <lineage>
        <taxon>Eukaryota</taxon>
        <taxon>Metazoa</taxon>
        <taxon>Ecdysozoa</taxon>
        <taxon>Arthropoda</taxon>
        <taxon>Hexapoda</taxon>
        <taxon>Insecta</taxon>
        <taxon>Pterygota</taxon>
        <taxon>Neoptera</taxon>
        <taxon>Endopterygota</taxon>
        <taxon>Diptera</taxon>
        <taxon>Nematocera</taxon>
        <taxon>Psychodoidea</taxon>
        <taxon>Psychodidae</taxon>
        <taxon>Lutzomyia</taxon>
        <taxon>Lutzomyia</taxon>
    </lineage>
</organism>
<protein>
    <recommendedName>
        <fullName evidence="4">HTH La-type RNA-binding domain-containing protein</fullName>
    </recommendedName>
</protein>